<dbReference type="InterPro" id="IPR051338">
    <property type="entry name" value="NodU/CmcH_Carbamoyltrnsfr"/>
</dbReference>
<dbReference type="RefSeq" id="WP_118968518.1">
    <property type="nucleotide sequence ID" value="NZ_QHCT01000002.1"/>
</dbReference>
<organism evidence="5 6">
    <name type="scientific">Leptospira stimsonii</name>
    <dbReference type="NCBI Taxonomy" id="2202203"/>
    <lineage>
        <taxon>Bacteria</taxon>
        <taxon>Pseudomonadati</taxon>
        <taxon>Spirochaetota</taxon>
        <taxon>Spirochaetia</taxon>
        <taxon>Leptospirales</taxon>
        <taxon>Leptospiraceae</taxon>
        <taxon>Leptospira</taxon>
    </lineage>
</organism>
<protein>
    <submittedName>
        <fullName evidence="5">Carbamoyltransferase</fullName>
    </submittedName>
</protein>
<dbReference type="Gene3D" id="3.30.420.40">
    <property type="match status" value="2"/>
</dbReference>
<accession>A0A396ZB09</accession>
<gene>
    <name evidence="5" type="ORF">DLM75_10950</name>
</gene>
<dbReference type="InterPro" id="IPR003696">
    <property type="entry name" value="Carbtransf_dom"/>
</dbReference>
<comment type="similarity">
    <text evidence="1">Belongs to the NodU/CmcH family.</text>
</comment>
<feature type="domain" description="Carbamoyltransferase" evidence="3">
    <location>
        <begin position="3"/>
        <end position="346"/>
    </location>
</feature>
<sequence>MYILGIKSSGHDTGAALITDRSGSVELSAISEARLNRRKHSYSYPLLSIRYVMDHFELKSLDEIDLICIDRHGELWPEKNSQFGRLSARNQRPHQYDFDARFNYLIEQSIRFPKEKVLYINHIDAHAASTYYVSGFEEASILTIEGGIGNYIGKGKDISIIDRTGYGGDEYQNGKITHSTKVSWPPHRQNISNLYDLITSKLGLDKFAAGKTMALAAFRDRFPQKNYLNIPKDRHDGFMSDYTDLVNRLGVEVRSFVATSKATKDVELQDEYWVNIAREAQDALEEDVLYLAKLAANKSNSRNLCLAGGVALSCVTNRKILDLGLFDNVFVQPAASDEGIPLGCALWGYYKVMHGTAPAKMEHAYLGSANQSETIPALLDKYKFVGRKVSSEDVAKVLANGSIIGRISGASEYGPRALGNRSILADPRIANMLEVVNTQIKHRERFRPFAPSCHADKQNRYFDIPCPSPFMLMACAVYPDARSKIPAVIHVDGSSRVQSVTPSQNKAYYDLIEEFGKLSGVYTLLNTSFNDDGEPIVENYEDALLSFVRTGLHFLYMEDYLVERPSPEACAKLREELSVHIKRRVENEYAIAVSTFCNEELYKKLDSSIDHFTFSDLLTNMVHFVRRSKRLTFNTYGSKGLNQLLKKGINRLSRVARHGRSGIVSRLATLPMLSLYSLYRLFFINKNKD</sequence>
<reference evidence="6" key="1">
    <citation type="submission" date="2018-05" db="EMBL/GenBank/DDBJ databases">
        <title>Leptospira yasudae sp. nov. and Leptospira stimsonii sp. nov., two pathogenic species of the genus Leptospira isolated from environmental sources.</title>
        <authorList>
            <person name="Casanovas-Massana A."/>
            <person name="Hamond C."/>
            <person name="Santos L.A."/>
            <person name="Hacker K.P."/>
            <person name="Balassiano I."/>
            <person name="Medeiros M.A."/>
            <person name="Reis M.G."/>
            <person name="Ko A.I."/>
            <person name="Wunder E.A."/>
        </authorList>
    </citation>
    <scope>NUCLEOTIDE SEQUENCE [LARGE SCALE GENOMIC DNA]</scope>
    <source>
        <strain evidence="6">Yale</strain>
    </source>
</reference>
<name>A0A396ZB09_9LEPT</name>
<dbReference type="AlphaFoldDB" id="A0A396ZB09"/>
<dbReference type="PANTHER" id="PTHR34847">
    <property type="entry name" value="NODULATION PROTEIN U"/>
    <property type="match status" value="1"/>
</dbReference>
<dbReference type="CDD" id="cd24098">
    <property type="entry name" value="ASKHA_NBD_TobZ_N"/>
    <property type="match status" value="1"/>
</dbReference>
<feature type="domain" description="Carbamoyltransferase C-terminal" evidence="4">
    <location>
        <begin position="395"/>
        <end position="564"/>
    </location>
</feature>
<dbReference type="Proteomes" id="UP000265798">
    <property type="component" value="Unassembled WGS sequence"/>
</dbReference>
<feature type="transmembrane region" description="Helical" evidence="2">
    <location>
        <begin position="663"/>
        <end position="683"/>
    </location>
</feature>
<evidence type="ECO:0000256" key="2">
    <source>
        <dbReference type="SAM" id="Phobius"/>
    </source>
</evidence>
<dbReference type="Gene3D" id="3.90.870.20">
    <property type="entry name" value="Carbamoyltransferase, C-terminal domain"/>
    <property type="match status" value="1"/>
</dbReference>
<dbReference type="InterPro" id="IPR043129">
    <property type="entry name" value="ATPase_NBD"/>
</dbReference>
<dbReference type="Pfam" id="PF02543">
    <property type="entry name" value="Carbam_trans_N"/>
    <property type="match status" value="1"/>
</dbReference>
<dbReference type="GO" id="GO:0016740">
    <property type="term" value="F:transferase activity"/>
    <property type="evidence" value="ECO:0007669"/>
    <property type="project" value="UniProtKB-KW"/>
</dbReference>
<dbReference type="SUPFAM" id="SSF53067">
    <property type="entry name" value="Actin-like ATPase domain"/>
    <property type="match status" value="1"/>
</dbReference>
<evidence type="ECO:0000259" key="4">
    <source>
        <dbReference type="Pfam" id="PF16861"/>
    </source>
</evidence>
<comment type="caution">
    <text evidence="5">The sequence shown here is derived from an EMBL/GenBank/DDBJ whole genome shotgun (WGS) entry which is preliminary data.</text>
</comment>
<keyword evidence="2" id="KW-0812">Transmembrane</keyword>
<keyword evidence="5" id="KW-0808">Transferase</keyword>
<evidence type="ECO:0000313" key="6">
    <source>
        <dbReference type="Proteomes" id="UP000265798"/>
    </source>
</evidence>
<dbReference type="InterPro" id="IPR031730">
    <property type="entry name" value="Carbam_trans_C"/>
</dbReference>
<evidence type="ECO:0000256" key="1">
    <source>
        <dbReference type="ARBA" id="ARBA00006129"/>
    </source>
</evidence>
<dbReference type="PANTHER" id="PTHR34847:SF1">
    <property type="entry name" value="NODULATION PROTEIN U"/>
    <property type="match status" value="1"/>
</dbReference>
<keyword evidence="2" id="KW-1133">Transmembrane helix</keyword>
<evidence type="ECO:0000259" key="3">
    <source>
        <dbReference type="Pfam" id="PF02543"/>
    </source>
</evidence>
<dbReference type="OrthoDB" id="9780777at2"/>
<evidence type="ECO:0000313" key="5">
    <source>
        <dbReference type="EMBL" id="RHX90876.1"/>
    </source>
</evidence>
<keyword evidence="2" id="KW-0472">Membrane</keyword>
<proteinExistence type="inferred from homology"/>
<dbReference type="EMBL" id="QHCT01000002">
    <property type="protein sequence ID" value="RHX90876.1"/>
    <property type="molecule type" value="Genomic_DNA"/>
</dbReference>
<dbReference type="InterPro" id="IPR038152">
    <property type="entry name" value="Carbam_trans_C_sf"/>
</dbReference>
<dbReference type="Pfam" id="PF16861">
    <property type="entry name" value="Carbam_trans_C"/>
    <property type="match status" value="1"/>
</dbReference>